<reference evidence="1 2" key="1">
    <citation type="journal article" date="2017" name="Mol. Plant">
        <title>The Genome of Medicinal Plant Macleaya cordata Provides New Insights into Benzylisoquinoline Alkaloids Metabolism.</title>
        <authorList>
            <person name="Liu X."/>
            <person name="Liu Y."/>
            <person name="Huang P."/>
            <person name="Ma Y."/>
            <person name="Qing Z."/>
            <person name="Tang Q."/>
            <person name="Cao H."/>
            <person name="Cheng P."/>
            <person name="Zheng Y."/>
            <person name="Yuan Z."/>
            <person name="Zhou Y."/>
            <person name="Liu J."/>
            <person name="Tang Z."/>
            <person name="Zhuo Y."/>
            <person name="Zhang Y."/>
            <person name="Yu L."/>
            <person name="Huang J."/>
            <person name="Yang P."/>
            <person name="Peng Q."/>
            <person name="Zhang J."/>
            <person name="Jiang W."/>
            <person name="Zhang Z."/>
            <person name="Lin K."/>
            <person name="Ro D.K."/>
            <person name="Chen X."/>
            <person name="Xiong X."/>
            <person name="Shang Y."/>
            <person name="Huang S."/>
            <person name="Zeng J."/>
        </authorList>
    </citation>
    <scope>NUCLEOTIDE SEQUENCE [LARGE SCALE GENOMIC DNA]</scope>
    <source>
        <strain evidence="2">cv. BLH2017</strain>
        <tissue evidence="1">Root</tissue>
    </source>
</reference>
<keyword evidence="2" id="KW-1185">Reference proteome</keyword>
<gene>
    <name evidence="1" type="ORF">BVC80_1591g62</name>
</gene>
<dbReference type="AlphaFoldDB" id="A0A200QIA0"/>
<evidence type="ECO:0000313" key="2">
    <source>
        <dbReference type="Proteomes" id="UP000195402"/>
    </source>
</evidence>
<dbReference type="EMBL" id="MVGT01002031">
    <property type="protein sequence ID" value="OVA10151.1"/>
    <property type="molecule type" value="Genomic_DNA"/>
</dbReference>
<accession>A0A200QIA0</accession>
<evidence type="ECO:0000313" key="1">
    <source>
        <dbReference type="EMBL" id="OVA10151.1"/>
    </source>
</evidence>
<protein>
    <submittedName>
        <fullName evidence="1">Uncharacterized protein</fullName>
    </submittedName>
</protein>
<dbReference type="InParanoid" id="A0A200QIA0"/>
<name>A0A200QIA0_MACCD</name>
<dbReference type="Proteomes" id="UP000195402">
    <property type="component" value="Unassembled WGS sequence"/>
</dbReference>
<comment type="caution">
    <text evidence="1">The sequence shown here is derived from an EMBL/GenBank/DDBJ whole genome shotgun (WGS) entry which is preliminary data.</text>
</comment>
<sequence>MALGLRRSCRDDRRSSVVFLNRNMLSSTKESKRAQVSNVIKLVVNSDGERISTCNLLQSETEWSFKGRFCRNSWSETLNDRRFGEKSSKILEREDIRSKSDTQRITGFARKIHSILEEDRRG</sequence>
<proteinExistence type="predicted"/>
<organism evidence="1 2">
    <name type="scientific">Macleaya cordata</name>
    <name type="common">Five-seeded plume-poppy</name>
    <name type="synonym">Bocconia cordata</name>
    <dbReference type="NCBI Taxonomy" id="56857"/>
    <lineage>
        <taxon>Eukaryota</taxon>
        <taxon>Viridiplantae</taxon>
        <taxon>Streptophyta</taxon>
        <taxon>Embryophyta</taxon>
        <taxon>Tracheophyta</taxon>
        <taxon>Spermatophyta</taxon>
        <taxon>Magnoliopsida</taxon>
        <taxon>Ranunculales</taxon>
        <taxon>Papaveraceae</taxon>
        <taxon>Papaveroideae</taxon>
        <taxon>Macleaya</taxon>
    </lineage>
</organism>